<dbReference type="InterPro" id="IPR001638">
    <property type="entry name" value="Solute-binding_3/MltF_N"/>
</dbReference>
<dbReference type="RefSeq" id="WP_087678206.1">
    <property type="nucleotide sequence ID" value="NZ_FUWV01000003.1"/>
</dbReference>
<dbReference type="Proteomes" id="UP000196365">
    <property type="component" value="Unassembled WGS sequence"/>
</dbReference>
<sequence length="357" mass="39481">MKKFEKLMVIILLIGVILFLSIGCNVTSNEKRREKNQESSLPKQINIGILRVPNDETIAISQKIFNKYFTDKGIQCNFIVFDSGVDANKAFASGSIDFATMGDTNAIVALSRGLDVEMIWIHEVLGDIEALAVKEGSNIHKIEDLVGKKIATPFSSTSHYSLLNALKTAGIEDKVELLDMETTDIVAAWKRGDIQAAYTWQPSLGELLKDGKVLISSRDLAKQGYITANVGLVRKQFAQQYPDLVASFIVCLAEGGNIYRENPQKGATIAAQELEISPKEALEQMKGSLWLTPEEQLSKKYFGTEDSTGGFARTMKDTADFLEKQGAIQNSPTQEEFNHFLNSSYIQEAIQILKASK</sequence>
<dbReference type="CDD" id="cd13560">
    <property type="entry name" value="PBP2_taurine"/>
    <property type="match status" value="1"/>
</dbReference>
<evidence type="ECO:0000256" key="1">
    <source>
        <dbReference type="ARBA" id="ARBA00004418"/>
    </source>
</evidence>
<dbReference type="Pfam" id="PF09084">
    <property type="entry name" value="NMT1"/>
    <property type="match status" value="1"/>
</dbReference>
<gene>
    <name evidence="5" type="ORF">SAMN02745973_00785</name>
</gene>
<dbReference type="GO" id="GO:0042597">
    <property type="term" value="C:periplasmic space"/>
    <property type="evidence" value="ECO:0007669"/>
    <property type="project" value="UniProtKB-SubCell"/>
</dbReference>
<keyword evidence="3" id="KW-0732">Signal</keyword>
<dbReference type="PROSITE" id="PS51257">
    <property type="entry name" value="PROKAR_LIPOPROTEIN"/>
    <property type="match status" value="1"/>
</dbReference>
<dbReference type="PANTHER" id="PTHR30024">
    <property type="entry name" value="ALIPHATIC SULFONATES-BINDING PROTEIN-RELATED"/>
    <property type="match status" value="1"/>
</dbReference>
<evidence type="ECO:0000313" key="6">
    <source>
        <dbReference type="Proteomes" id="UP000196365"/>
    </source>
</evidence>
<dbReference type="SUPFAM" id="SSF53850">
    <property type="entry name" value="Periplasmic binding protein-like II"/>
    <property type="match status" value="1"/>
</dbReference>
<accession>A0A1T4L219</accession>
<dbReference type="PANTHER" id="PTHR30024:SF47">
    <property type="entry name" value="TAURINE-BINDING PERIPLASMIC PROTEIN"/>
    <property type="match status" value="1"/>
</dbReference>
<comment type="similarity">
    <text evidence="2">Belongs to the bacterial solute-binding protein SsuA/TauA family.</text>
</comment>
<organism evidence="5 6">
    <name type="scientific">Garciella nitratireducens DSM 15102</name>
    <dbReference type="NCBI Taxonomy" id="1121911"/>
    <lineage>
        <taxon>Bacteria</taxon>
        <taxon>Bacillati</taxon>
        <taxon>Bacillota</taxon>
        <taxon>Clostridia</taxon>
        <taxon>Eubacteriales</taxon>
        <taxon>Eubacteriaceae</taxon>
        <taxon>Garciella</taxon>
    </lineage>
</organism>
<reference evidence="5 6" key="1">
    <citation type="submission" date="2017-02" db="EMBL/GenBank/DDBJ databases">
        <authorList>
            <person name="Peterson S.W."/>
        </authorList>
    </citation>
    <scope>NUCLEOTIDE SEQUENCE [LARGE SCALE GENOMIC DNA]</scope>
    <source>
        <strain evidence="5 6">DSM 15102</strain>
    </source>
</reference>
<dbReference type="InterPro" id="IPR015168">
    <property type="entry name" value="SsuA/THI5"/>
</dbReference>
<evidence type="ECO:0000259" key="4">
    <source>
        <dbReference type="SMART" id="SM00062"/>
    </source>
</evidence>
<dbReference type="AlphaFoldDB" id="A0A1T4L219"/>
<evidence type="ECO:0000256" key="3">
    <source>
        <dbReference type="ARBA" id="ARBA00022729"/>
    </source>
</evidence>
<feature type="domain" description="Solute-binding protein family 3/N-terminal" evidence="4">
    <location>
        <begin position="44"/>
        <end position="305"/>
    </location>
</feature>
<name>A0A1T4L219_9FIRM</name>
<proteinExistence type="inferred from homology"/>
<dbReference type="SMART" id="SM00062">
    <property type="entry name" value="PBPb"/>
    <property type="match status" value="1"/>
</dbReference>
<dbReference type="GO" id="GO:0042918">
    <property type="term" value="P:alkanesulfonate transmembrane transport"/>
    <property type="evidence" value="ECO:0007669"/>
    <property type="project" value="TreeGrafter"/>
</dbReference>
<protein>
    <submittedName>
        <fullName evidence="5">Taurine transport system substrate-binding protein</fullName>
    </submittedName>
</protein>
<keyword evidence="6" id="KW-1185">Reference proteome</keyword>
<dbReference type="Gene3D" id="3.40.190.10">
    <property type="entry name" value="Periplasmic binding protein-like II"/>
    <property type="match status" value="2"/>
</dbReference>
<dbReference type="EMBL" id="FUWV01000003">
    <property type="protein sequence ID" value="SJZ48587.1"/>
    <property type="molecule type" value="Genomic_DNA"/>
</dbReference>
<evidence type="ECO:0000313" key="5">
    <source>
        <dbReference type="EMBL" id="SJZ48587.1"/>
    </source>
</evidence>
<comment type="subcellular location">
    <subcellularLocation>
        <location evidence="1">Periplasm</location>
    </subcellularLocation>
</comment>
<dbReference type="OrthoDB" id="9815602at2"/>
<evidence type="ECO:0000256" key="2">
    <source>
        <dbReference type="ARBA" id="ARBA00010742"/>
    </source>
</evidence>
<dbReference type="InterPro" id="IPR010068">
    <property type="entry name" value="Peri-bd_TauA"/>
</dbReference>